<dbReference type="AlphaFoldDB" id="A0A0G0NNZ3"/>
<gene>
    <name evidence="1" type="ORF">US99_C0011G0026</name>
</gene>
<proteinExistence type="predicted"/>
<accession>A0A0G0NNZ3</accession>
<reference evidence="1 2" key="1">
    <citation type="journal article" date="2015" name="Nature">
        <title>rRNA introns, odd ribosomes, and small enigmatic genomes across a large radiation of phyla.</title>
        <authorList>
            <person name="Brown C.T."/>
            <person name="Hug L.A."/>
            <person name="Thomas B.C."/>
            <person name="Sharon I."/>
            <person name="Castelle C.J."/>
            <person name="Singh A."/>
            <person name="Wilkins M.J."/>
            <person name="Williams K.H."/>
            <person name="Banfield J.F."/>
        </authorList>
    </citation>
    <scope>NUCLEOTIDE SEQUENCE [LARGE SCALE GENOMIC DNA]</scope>
</reference>
<dbReference type="Proteomes" id="UP000034324">
    <property type="component" value="Unassembled WGS sequence"/>
</dbReference>
<dbReference type="EMBL" id="LBVC01000011">
    <property type="protein sequence ID" value="KKQ78811.1"/>
    <property type="molecule type" value="Genomic_DNA"/>
</dbReference>
<protein>
    <submittedName>
        <fullName evidence="1">Uncharacterized protein</fullName>
    </submittedName>
</protein>
<evidence type="ECO:0000313" key="2">
    <source>
        <dbReference type="Proteomes" id="UP000034324"/>
    </source>
</evidence>
<name>A0A0G0NNZ3_9BACT</name>
<organism evidence="1 2">
    <name type="scientific">Candidatus Daviesbacteria bacterium GW2011_GWF2_38_6</name>
    <dbReference type="NCBI Taxonomy" id="1618432"/>
    <lineage>
        <taxon>Bacteria</taxon>
        <taxon>Candidatus Daviesiibacteriota</taxon>
    </lineage>
</organism>
<sequence length="111" mass="12605">MNKLVPFAKFSKKNTPLSGVSVVVNQKNVPLGFVFGRDSFISLCTVFDEEFEKRVNNPQKAYNNLAGKLIDLIEEKLPINPKFVKDLKTSISDAKKTRWIPLEEIKHSLNV</sequence>
<evidence type="ECO:0000313" key="1">
    <source>
        <dbReference type="EMBL" id="KKQ78811.1"/>
    </source>
</evidence>
<comment type="caution">
    <text evidence="1">The sequence shown here is derived from an EMBL/GenBank/DDBJ whole genome shotgun (WGS) entry which is preliminary data.</text>
</comment>